<dbReference type="GO" id="GO:0004725">
    <property type="term" value="F:protein tyrosine phosphatase activity"/>
    <property type="evidence" value="ECO:0007669"/>
    <property type="project" value="UniProtKB-EC"/>
</dbReference>
<dbReference type="InterPro" id="IPR050438">
    <property type="entry name" value="LMW_PTPase"/>
</dbReference>
<gene>
    <name evidence="7" type="ORF">DY245_09065</name>
</gene>
<dbReference type="EC" id="3.1.3.48" evidence="2"/>
<feature type="active site" evidence="5">
    <location>
        <position position="18"/>
    </location>
</feature>
<feature type="active site" description="Nucleophile" evidence="5">
    <location>
        <position position="12"/>
    </location>
</feature>
<feature type="domain" description="Phosphotyrosine protein phosphatase I" evidence="6">
    <location>
        <begin position="6"/>
        <end position="158"/>
    </location>
</feature>
<evidence type="ECO:0000313" key="7">
    <source>
        <dbReference type="EMBL" id="REK90618.1"/>
    </source>
</evidence>
<comment type="similarity">
    <text evidence="1">Belongs to the low molecular weight phosphotyrosine protein phosphatase family.</text>
</comment>
<sequence length="161" mass="17395">MTAGPRRLLTVCLGNHCRSPLAAVVLTELGGPAVEVRSAGTRDKWVGHPAHREMVSAGTRDKWVGHPAHREMVTAAAARGYDLTAHRGVHISRDLLEWADTILAMDTGNLTALRTLVDERTAPKLGLYLIDRDVPDPWGKGQEAFAAVVTLVEDGAARHLP</sequence>
<dbReference type="AlphaFoldDB" id="A0A371Q7D8"/>
<dbReference type="OrthoDB" id="9784339at2"/>
<accession>A0A371Q7D8</accession>
<evidence type="ECO:0000256" key="1">
    <source>
        <dbReference type="ARBA" id="ARBA00011063"/>
    </source>
</evidence>
<proteinExistence type="inferred from homology"/>
<dbReference type="PANTHER" id="PTHR11717:SF7">
    <property type="entry name" value="LOW MOLECULAR WEIGHT PHOSPHOTYROSINE PROTEIN PHOSPHATASE"/>
    <property type="match status" value="1"/>
</dbReference>
<protein>
    <recommendedName>
        <fullName evidence="2">protein-tyrosine-phosphatase</fullName>
        <ecNumber evidence="2">3.1.3.48</ecNumber>
    </recommendedName>
</protein>
<feature type="active site" description="Proton donor" evidence="5">
    <location>
        <position position="136"/>
    </location>
</feature>
<keyword evidence="8" id="KW-1185">Reference proteome</keyword>
<dbReference type="Pfam" id="PF01451">
    <property type="entry name" value="LMWPc"/>
    <property type="match status" value="1"/>
</dbReference>
<evidence type="ECO:0000256" key="5">
    <source>
        <dbReference type="PIRSR" id="PIRSR617867-1"/>
    </source>
</evidence>
<dbReference type="PANTHER" id="PTHR11717">
    <property type="entry name" value="LOW MOLECULAR WEIGHT PROTEIN TYROSINE PHOSPHATASE"/>
    <property type="match status" value="1"/>
</dbReference>
<evidence type="ECO:0000259" key="6">
    <source>
        <dbReference type="SMART" id="SM00226"/>
    </source>
</evidence>
<evidence type="ECO:0000313" key="8">
    <source>
        <dbReference type="Proteomes" id="UP000262477"/>
    </source>
</evidence>
<keyword evidence="3" id="KW-0378">Hydrolase</keyword>
<organism evidence="7 8">
    <name type="scientific">Streptomyces inhibens</name>
    <dbReference type="NCBI Taxonomy" id="2293571"/>
    <lineage>
        <taxon>Bacteria</taxon>
        <taxon>Bacillati</taxon>
        <taxon>Actinomycetota</taxon>
        <taxon>Actinomycetes</taxon>
        <taxon>Kitasatosporales</taxon>
        <taxon>Streptomycetaceae</taxon>
        <taxon>Streptomyces</taxon>
    </lineage>
</organism>
<reference evidence="7 8" key="1">
    <citation type="submission" date="2018-08" db="EMBL/GenBank/DDBJ databases">
        <title>Streptomyces NEAU-D10 sp. nov., a novel Actinomycete isolated from soil.</title>
        <authorList>
            <person name="Jin L."/>
        </authorList>
    </citation>
    <scope>NUCLEOTIDE SEQUENCE [LARGE SCALE GENOMIC DNA]</scope>
    <source>
        <strain evidence="7 8">NEAU-D10</strain>
    </source>
</reference>
<dbReference type="EMBL" id="QUAC01000066">
    <property type="protein sequence ID" value="REK90618.1"/>
    <property type="molecule type" value="Genomic_DNA"/>
</dbReference>
<keyword evidence="4" id="KW-0904">Protein phosphatase</keyword>
<dbReference type="SMART" id="SM00226">
    <property type="entry name" value="LMWPc"/>
    <property type="match status" value="1"/>
</dbReference>
<dbReference type="Proteomes" id="UP000262477">
    <property type="component" value="Unassembled WGS sequence"/>
</dbReference>
<dbReference type="SUPFAM" id="SSF52788">
    <property type="entry name" value="Phosphotyrosine protein phosphatases I"/>
    <property type="match status" value="1"/>
</dbReference>
<evidence type="ECO:0000256" key="2">
    <source>
        <dbReference type="ARBA" id="ARBA00013064"/>
    </source>
</evidence>
<name>A0A371Q7D8_STRIH</name>
<dbReference type="InterPro" id="IPR036196">
    <property type="entry name" value="Ptyr_pPase_sf"/>
</dbReference>
<evidence type="ECO:0000256" key="4">
    <source>
        <dbReference type="ARBA" id="ARBA00022912"/>
    </source>
</evidence>
<dbReference type="InterPro" id="IPR017867">
    <property type="entry name" value="Tyr_phospatase_low_mol_wt"/>
</dbReference>
<evidence type="ECO:0000256" key="3">
    <source>
        <dbReference type="ARBA" id="ARBA00022801"/>
    </source>
</evidence>
<dbReference type="PRINTS" id="PR00719">
    <property type="entry name" value="LMWPTPASE"/>
</dbReference>
<dbReference type="InterPro" id="IPR023485">
    <property type="entry name" value="Ptyr_pPase"/>
</dbReference>
<comment type="caution">
    <text evidence="7">The sequence shown here is derived from an EMBL/GenBank/DDBJ whole genome shotgun (WGS) entry which is preliminary data.</text>
</comment>
<dbReference type="Gene3D" id="3.40.50.2300">
    <property type="match status" value="2"/>
</dbReference>